<dbReference type="InterPro" id="IPR015943">
    <property type="entry name" value="WD40/YVTN_repeat-like_dom_sf"/>
</dbReference>
<comment type="caution">
    <text evidence="5">The sequence shown here is derived from an EMBL/GenBank/DDBJ whole genome shotgun (WGS) entry which is preliminary data.</text>
</comment>
<dbReference type="Proteomes" id="UP001182556">
    <property type="component" value="Unassembled WGS sequence"/>
</dbReference>
<evidence type="ECO:0000256" key="1">
    <source>
        <dbReference type="ARBA" id="ARBA00022574"/>
    </source>
</evidence>
<dbReference type="SUPFAM" id="SSF50978">
    <property type="entry name" value="WD40 repeat-like"/>
    <property type="match status" value="1"/>
</dbReference>
<dbReference type="GO" id="GO:0032991">
    <property type="term" value="C:protein-containing complex"/>
    <property type="evidence" value="ECO:0007669"/>
    <property type="project" value="UniProtKB-ARBA"/>
</dbReference>
<gene>
    <name evidence="5" type="ORF">DB88DRAFT_500193</name>
</gene>
<keyword evidence="2" id="KW-0677">Repeat</keyword>
<feature type="region of interest" description="Disordered" evidence="4">
    <location>
        <begin position="141"/>
        <end position="160"/>
    </location>
</feature>
<dbReference type="AlphaFoldDB" id="A0AAD9CVR9"/>
<dbReference type="SMART" id="SM00320">
    <property type="entry name" value="WD40"/>
    <property type="match status" value="6"/>
</dbReference>
<dbReference type="PANTHER" id="PTHR44090:SF1">
    <property type="entry name" value="SUPERKILLER COMPLEX PROTEIN 8"/>
    <property type="match status" value="1"/>
</dbReference>
<evidence type="ECO:0000256" key="2">
    <source>
        <dbReference type="ARBA" id="ARBA00022737"/>
    </source>
</evidence>
<organism evidence="5 6">
    <name type="scientific">Papiliotrema laurentii</name>
    <name type="common">Cryptococcus laurentii</name>
    <dbReference type="NCBI Taxonomy" id="5418"/>
    <lineage>
        <taxon>Eukaryota</taxon>
        <taxon>Fungi</taxon>
        <taxon>Dikarya</taxon>
        <taxon>Basidiomycota</taxon>
        <taxon>Agaricomycotina</taxon>
        <taxon>Tremellomycetes</taxon>
        <taxon>Tremellales</taxon>
        <taxon>Rhynchogastremaceae</taxon>
        <taxon>Papiliotrema</taxon>
    </lineage>
</organism>
<protein>
    <submittedName>
        <fullName evidence="5">WD40-repeat-containing domain protein</fullName>
    </submittedName>
</protein>
<reference evidence="5" key="1">
    <citation type="submission" date="2023-02" db="EMBL/GenBank/DDBJ databases">
        <title>Identification and recombinant expression of a fungal hydrolase from Papiliotrema laurentii that hydrolyzes apple cutin and clears colloidal polyester polyurethane.</title>
        <authorList>
            <consortium name="DOE Joint Genome Institute"/>
            <person name="Roman V.A."/>
            <person name="Bojanowski C."/>
            <person name="Crable B.R."/>
            <person name="Wagner D.N."/>
            <person name="Hung C.S."/>
            <person name="Nadeau L.J."/>
            <person name="Schratz L."/>
            <person name="Haridas S."/>
            <person name="Pangilinan J."/>
            <person name="Lipzen A."/>
            <person name="Na H."/>
            <person name="Yan M."/>
            <person name="Ng V."/>
            <person name="Grigoriev I.V."/>
            <person name="Spatafora J.W."/>
            <person name="Barlow D."/>
            <person name="Biffinger J."/>
            <person name="Kelley-Loughnane N."/>
            <person name="Varaljay V.A."/>
            <person name="Crookes-Goodson W.J."/>
        </authorList>
    </citation>
    <scope>NUCLEOTIDE SEQUENCE</scope>
    <source>
        <strain evidence="5">5307AH</strain>
    </source>
</reference>
<accession>A0AAD9CVR9</accession>
<evidence type="ECO:0000313" key="5">
    <source>
        <dbReference type="EMBL" id="KAK1921273.1"/>
    </source>
</evidence>
<keyword evidence="6" id="KW-1185">Reference proteome</keyword>
<evidence type="ECO:0000256" key="4">
    <source>
        <dbReference type="SAM" id="MobiDB-lite"/>
    </source>
</evidence>
<evidence type="ECO:0000256" key="3">
    <source>
        <dbReference type="PROSITE-ProRule" id="PRU00221"/>
    </source>
</evidence>
<evidence type="ECO:0000313" key="6">
    <source>
        <dbReference type="Proteomes" id="UP001182556"/>
    </source>
</evidence>
<dbReference type="EMBL" id="JAODAN010000011">
    <property type="protein sequence ID" value="KAK1921273.1"/>
    <property type="molecule type" value="Genomic_DNA"/>
</dbReference>
<dbReference type="InterPro" id="IPR001680">
    <property type="entry name" value="WD40_rpt"/>
</dbReference>
<dbReference type="PROSITE" id="PS50294">
    <property type="entry name" value="WD_REPEATS_REGION"/>
    <property type="match status" value="1"/>
</dbReference>
<dbReference type="Gene3D" id="2.130.10.10">
    <property type="entry name" value="YVTN repeat-like/Quinoprotein amine dehydrogenase"/>
    <property type="match status" value="2"/>
</dbReference>
<feature type="repeat" description="WD" evidence="3">
    <location>
        <begin position="261"/>
        <end position="302"/>
    </location>
</feature>
<dbReference type="Pfam" id="PF00400">
    <property type="entry name" value="WD40"/>
    <property type="match status" value="4"/>
</dbReference>
<dbReference type="InterPro" id="IPR019775">
    <property type="entry name" value="WD40_repeat_CS"/>
</dbReference>
<keyword evidence="1 3" id="KW-0853">WD repeat</keyword>
<dbReference type="GO" id="GO:0005634">
    <property type="term" value="C:nucleus"/>
    <property type="evidence" value="ECO:0007669"/>
    <property type="project" value="TreeGrafter"/>
</dbReference>
<dbReference type="InterPro" id="IPR051510">
    <property type="entry name" value="SKI8"/>
</dbReference>
<proteinExistence type="predicted"/>
<feature type="repeat" description="WD" evidence="3">
    <location>
        <begin position="209"/>
        <end position="250"/>
    </location>
</feature>
<name>A0AAD9CVR9_PAPLA</name>
<dbReference type="PROSITE" id="PS50082">
    <property type="entry name" value="WD_REPEATS_2"/>
    <property type="match status" value="2"/>
</dbReference>
<dbReference type="PANTHER" id="PTHR44090">
    <property type="entry name" value="WD REPEAT-CONTAINING PROTEIN 61"/>
    <property type="match status" value="1"/>
</dbReference>
<dbReference type="InterPro" id="IPR036322">
    <property type="entry name" value="WD40_repeat_dom_sf"/>
</dbReference>
<dbReference type="PROSITE" id="PS00678">
    <property type="entry name" value="WD_REPEATS_1"/>
    <property type="match status" value="1"/>
</dbReference>
<sequence>MSLAYLQQESTPILPDAVWGLSWTARDHVISASADGHLRVYDPTQLSKPLHDMTPHPLAISSLSTNADGSRALSVSLDGTVALTDPTEGTILGRVETSREKAASGETGLPAFAGALHPNLDCWAWSGRSSKVAIRSFDKPSTEAESAGDDQGIAGKGGLGGSGKVIDTGKGKFGMDLQFSPDGQSLALATETGHIIVIDTETQAVTATYTSHAMAVRTLSWSQDSQWLFSGSDDHRIVLHDVRAGSKSGSTGKGEGAVAIMQGHQGWVLKVASAPDGKLLSSGGADGLIKLWDVGQRTCVSTSSSTASVWGLAWQPVPSETFAAGKQFVVAGDDRAVTLYRAAGAA</sequence>